<dbReference type="EMBL" id="LWMH01000001">
    <property type="protein sequence ID" value="KZS44787.1"/>
    <property type="molecule type" value="Genomic_DNA"/>
</dbReference>
<keyword evidence="1" id="KW-0812">Transmembrane</keyword>
<keyword evidence="1" id="KW-0472">Membrane</keyword>
<evidence type="ECO:0000313" key="2">
    <source>
        <dbReference type="EMBL" id="KZS44787.1"/>
    </source>
</evidence>
<keyword evidence="1" id="KW-1133">Transmembrane helix</keyword>
<name>A0A163G853_9BACL</name>
<feature type="transmembrane region" description="Helical" evidence="1">
    <location>
        <begin position="55"/>
        <end position="80"/>
    </location>
</feature>
<organism evidence="2 3">
    <name type="scientific">Paenibacillus glucanolyticus</name>
    <dbReference type="NCBI Taxonomy" id="59843"/>
    <lineage>
        <taxon>Bacteria</taxon>
        <taxon>Bacillati</taxon>
        <taxon>Bacillota</taxon>
        <taxon>Bacilli</taxon>
        <taxon>Bacillales</taxon>
        <taxon>Paenibacillaceae</taxon>
        <taxon>Paenibacillus</taxon>
    </lineage>
</organism>
<evidence type="ECO:0000313" key="3">
    <source>
        <dbReference type="Proteomes" id="UP000076796"/>
    </source>
</evidence>
<evidence type="ECO:0000256" key="1">
    <source>
        <dbReference type="SAM" id="Phobius"/>
    </source>
</evidence>
<accession>A0A163G853</accession>
<comment type="caution">
    <text evidence="2">The sequence shown here is derived from an EMBL/GenBank/DDBJ whole genome shotgun (WGS) entry which is preliminary data.</text>
</comment>
<gene>
    <name evidence="2" type="ORF">AWU65_01995</name>
</gene>
<sequence length="84" mass="10068">MFQALFYYVARWANCPRNKSEEMKMKEFKQGDFLYSSSRLYRSVPEKKQKRGLNILLYFISAAYLLTTIGAVMYYCYIFLKFAL</sequence>
<proteinExistence type="predicted"/>
<protein>
    <submittedName>
        <fullName evidence="2">Uncharacterized protein</fullName>
    </submittedName>
</protein>
<dbReference type="AlphaFoldDB" id="A0A163G853"/>
<reference evidence="2" key="1">
    <citation type="journal article" date="2016" name="Genome Announc.">
        <title>Draft genomes of two strains of Paenibacillus glucanolyticus with capability to degrade lignocellulose.</title>
        <authorList>
            <person name="Mathews S.L."/>
            <person name="Pawlak J."/>
            <person name="Grunden A.M."/>
        </authorList>
    </citation>
    <scope>NUCLEOTIDE SEQUENCE [LARGE SCALE GENOMIC DNA]</scope>
    <source>
        <strain evidence="2">SLM1</strain>
    </source>
</reference>
<keyword evidence="3" id="KW-1185">Reference proteome</keyword>
<dbReference type="Proteomes" id="UP000076796">
    <property type="component" value="Unassembled WGS sequence"/>
</dbReference>